<name>A0A2S7CQT4_9XANT</name>
<dbReference type="OrthoDB" id="65801at2"/>
<reference evidence="3" key="1">
    <citation type="submission" date="2016-08" db="EMBL/GenBank/DDBJ databases">
        <authorList>
            <person name="Merda D."/>
            <person name="Briand M."/>
            <person name="Taghouti G."/>
            <person name="Carrere S."/>
            <person name="Gouzy J."/>
            <person name="Portier P."/>
            <person name="Jacques M.-A."/>
            <person name="Fischer-Le Saux M."/>
        </authorList>
    </citation>
    <scope>NUCLEOTIDE SEQUENCE [LARGE SCALE GENOMIC DNA]</scope>
    <source>
        <strain evidence="3">CFBP4643</strain>
    </source>
</reference>
<evidence type="ECO:0000259" key="1">
    <source>
        <dbReference type="PROSITE" id="PS50969"/>
    </source>
</evidence>
<dbReference type="InterPro" id="IPR050365">
    <property type="entry name" value="TIM50"/>
</dbReference>
<proteinExistence type="predicted"/>
<organism evidence="2 3">
    <name type="scientific">Xanthomonas pisi</name>
    <dbReference type="NCBI Taxonomy" id="56457"/>
    <lineage>
        <taxon>Bacteria</taxon>
        <taxon>Pseudomonadati</taxon>
        <taxon>Pseudomonadota</taxon>
        <taxon>Gammaproteobacteria</taxon>
        <taxon>Lysobacterales</taxon>
        <taxon>Lysobacteraceae</taxon>
        <taxon>Xanthomonas</taxon>
    </lineage>
</organism>
<dbReference type="InterPro" id="IPR036412">
    <property type="entry name" value="HAD-like_sf"/>
</dbReference>
<dbReference type="InterPro" id="IPR004274">
    <property type="entry name" value="FCP1_dom"/>
</dbReference>
<dbReference type="RefSeq" id="WP_104612504.1">
    <property type="nucleotide sequence ID" value="NZ_MDEI01000039.1"/>
</dbReference>
<dbReference type="SMART" id="SM00577">
    <property type="entry name" value="CPDc"/>
    <property type="match status" value="1"/>
</dbReference>
<dbReference type="SUPFAM" id="SSF56784">
    <property type="entry name" value="HAD-like"/>
    <property type="match status" value="1"/>
</dbReference>
<dbReference type="EMBL" id="MDEI01000039">
    <property type="protein sequence ID" value="PPU63881.1"/>
    <property type="molecule type" value="Genomic_DNA"/>
</dbReference>
<dbReference type="Pfam" id="PF03031">
    <property type="entry name" value="NIF"/>
    <property type="match status" value="1"/>
</dbReference>
<gene>
    <name evidence="2" type="ORF">XpiCFBP4643_22840</name>
</gene>
<evidence type="ECO:0000313" key="3">
    <source>
        <dbReference type="Proteomes" id="UP000238191"/>
    </source>
</evidence>
<accession>A0A2S7CQT4</accession>
<dbReference type="PROSITE" id="PS50969">
    <property type="entry name" value="FCP1"/>
    <property type="match status" value="1"/>
</dbReference>
<sequence length="179" mass="20564">MTLLVLDLDETLVHATEGSLGRDPDFEVGPYAVYRRPGLDSFLSKASSHFDLAVWTSSTRLYAASVVAAIFPPDIDLKFVWSRERCTMRFDPEQHDYEWAKNLDKVKRRGYALEQVLMVDDTPAKLARHYGNLVRVRPFFGDLADRELFHLGEYLPTLAEASNVRKIEKRFWRKSAGVL</sequence>
<dbReference type="PANTHER" id="PTHR12210">
    <property type="entry name" value="DULLARD PROTEIN PHOSPHATASE"/>
    <property type="match status" value="1"/>
</dbReference>
<dbReference type="Proteomes" id="UP000238191">
    <property type="component" value="Unassembled WGS sequence"/>
</dbReference>
<dbReference type="InterPro" id="IPR023214">
    <property type="entry name" value="HAD_sf"/>
</dbReference>
<dbReference type="AlphaFoldDB" id="A0A2S7CQT4"/>
<evidence type="ECO:0000313" key="2">
    <source>
        <dbReference type="EMBL" id="PPU63881.1"/>
    </source>
</evidence>
<feature type="domain" description="FCP1 homology" evidence="1">
    <location>
        <begin position="1"/>
        <end position="158"/>
    </location>
</feature>
<dbReference type="CDD" id="cd07521">
    <property type="entry name" value="HAD_FCP1-like"/>
    <property type="match status" value="1"/>
</dbReference>
<comment type="caution">
    <text evidence="2">The sequence shown here is derived from an EMBL/GenBank/DDBJ whole genome shotgun (WGS) entry which is preliminary data.</text>
</comment>
<protein>
    <recommendedName>
        <fullName evidence="1">FCP1 homology domain-containing protein</fullName>
    </recommendedName>
</protein>
<dbReference type="Gene3D" id="3.40.50.1000">
    <property type="entry name" value="HAD superfamily/HAD-like"/>
    <property type="match status" value="1"/>
</dbReference>
<keyword evidence="3" id="KW-1185">Reference proteome</keyword>